<sequence length="886" mass="100299">MNLSFHLPTTPRRVKVYELCQEEWIDNGTGYCSGELLDDKAFIIVRNEENKTDILLQKVISGEIQFHKQQETLIVWSEPEKNDMALSFQEADGCSLVCDYLVYAQRHFARGISVSIITSTEEGDVSHLIAGPLEYPPCPTFDNLDQVFDSLKTLSIYQYSKESLCLYISETDYIHQLVEVFNAAENFEKLDTLHGLFRILKLLFSLNDSLVVESIIADANVVGVIGIMEYDPNFPTLKASHRDYFSLNSNFHEVIPICEESIKTKIKQTYRLQFFQDVFARILDDGTLSSFRSMVFMNNLSIVVDLQALPNYMTDLFAIYTIPNNTTQKREGVQLVYQLSLAMKGFQNQQKRPAFEQMISSGLLSLFKFAFDDTDNYIRKIAAELLLAVIDTDATLVRQDLQDDDSSLLLTIAESTVNLFIRETDIGIRSQLLEALQQMLSYDDSPNIMSEFFSSSESSPELKSDAFISSFYDGCGKTLYSDLINVDETEFTKLINQPMSLLKKGFYENLCRLLKFLMSAHRNKCFEFTIQNKMWKALSLMIRSRHQKLQLAALQCLKQALVLEDYTLCIHLTENHLVEQVVMNLVKMGNKNNLVNSSSLEILEMIATETLNPFANKNMIFVLNHLIESRMTELESLTYTDLFAKLFKSYKSNLQIAQTVDTTLIPQTELLEDAMKSVQANDTLSVYQYCTIDEEAPASEFTENLIVSNKRGRNDEFDDFDLHLDVDNSPKFKKIHTENSFVDYDISINTNDSPIQVLSLGDGKGGFSYDEDVIEFPKKDVVPISSESPETNEDMTDSPPKLPIAKNNLIDPEAGFATTDSKGKFLVSTQRTSSVASRPRRNTISYSNGSPMIGNNPSIKKNDGTGLQNNIMSLVLSGIGKSQSIE</sequence>
<feature type="domain" description="PP4R3 EVH1-like" evidence="5">
    <location>
        <begin position="12"/>
        <end position="107"/>
    </location>
</feature>
<dbReference type="GO" id="GO:0005654">
    <property type="term" value="C:nucleoplasm"/>
    <property type="evidence" value="ECO:0007669"/>
    <property type="project" value="TreeGrafter"/>
</dbReference>
<dbReference type="Proteomes" id="UP000242525">
    <property type="component" value="Unassembled WGS sequence"/>
</dbReference>
<dbReference type="OrthoDB" id="27483at2759"/>
<dbReference type="PANTHER" id="PTHR23318">
    <property type="entry name" value="ATP SYNTHASE GAMMA-RELATED"/>
    <property type="match status" value="1"/>
</dbReference>
<evidence type="ECO:0000313" key="6">
    <source>
        <dbReference type="EMBL" id="CDO54061.1"/>
    </source>
</evidence>
<dbReference type="PANTHER" id="PTHR23318:SF0">
    <property type="entry name" value="SERINE_THREONINE-PROTEIN PHOSPHATASE 4 REGULATORY SUBUNIT 3"/>
    <property type="match status" value="1"/>
</dbReference>
<dbReference type="Gene3D" id="2.30.29.30">
    <property type="entry name" value="Pleckstrin-homology domain (PH domain)/Phosphotyrosine-binding domain (PTB)"/>
    <property type="match status" value="1"/>
</dbReference>
<comment type="caution">
    <text evidence="6">The sequence shown here is derived from an EMBL/GenBank/DDBJ whole genome shotgun (WGS) entry which is preliminary data.</text>
</comment>
<evidence type="ECO:0000259" key="5">
    <source>
        <dbReference type="Pfam" id="PF22972"/>
    </source>
</evidence>
<organism evidence="6 7">
    <name type="scientific">Geotrichum candidum</name>
    <name type="common">Oospora lactis</name>
    <name type="synonym">Dipodascus geotrichum</name>
    <dbReference type="NCBI Taxonomy" id="1173061"/>
    <lineage>
        <taxon>Eukaryota</taxon>
        <taxon>Fungi</taxon>
        <taxon>Dikarya</taxon>
        <taxon>Ascomycota</taxon>
        <taxon>Saccharomycotina</taxon>
        <taxon>Dipodascomycetes</taxon>
        <taxon>Dipodascales</taxon>
        <taxon>Dipodascaceae</taxon>
        <taxon>Geotrichum</taxon>
    </lineage>
</organism>
<evidence type="ECO:0000313" key="7">
    <source>
        <dbReference type="Proteomes" id="UP000242525"/>
    </source>
</evidence>
<keyword evidence="7" id="KW-1185">Reference proteome</keyword>
<proteinExistence type="predicted"/>
<comment type="subcellular location">
    <subcellularLocation>
        <location evidence="1">Nucleus</location>
    </subcellularLocation>
</comment>
<feature type="region of interest" description="Disordered" evidence="3">
    <location>
        <begin position="831"/>
        <end position="859"/>
    </location>
</feature>
<dbReference type="GO" id="GO:0006974">
    <property type="term" value="P:DNA damage response"/>
    <property type="evidence" value="ECO:0007669"/>
    <property type="project" value="TreeGrafter"/>
</dbReference>
<dbReference type="GO" id="GO:0072542">
    <property type="term" value="F:protein phosphatase activator activity"/>
    <property type="evidence" value="ECO:0007669"/>
    <property type="project" value="TreeGrafter"/>
</dbReference>
<evidence type="ECO:0000256" key="3">
    <source>
        <dbReference type="SAM" id="MobiDB-lite"/>
    </source>
</evidence>
<dbReference type="AlphaFoldDB" id="A0A0J9XA50"/>
<evidence type="ECO:0000259" key="4">
    <source>
        <dbReference type="Pfam" id="PF04802"/>
    </source>
</evidence>
<keyword evidence="2" id="KW-0539">Nucleus</keyword>
<dbReference type="GO" id="GO:0030289">
    <property type="term" value="C:protein phosphatase 4 complex"/>
    <property type="evidence" value="ECO:0007669"/>
    <property type="project" value="TreeGrafter"/>
</dbReference>
<evidence type="ECO:0000256" key="1">
    <source>
        <dbReference type="ARBA" id="ARBA00004123"/>
    </source>
</evidence>
<dbReference type="InterPro" id="IPR006887">
    <property type="entry name" value="P4R3-like_central_dom"/>
</dbReference>
<gene>
    <name evidence="6" type="ORF">BN980_GECA06s04091g</name>
</gene>
<protein>
    <submittedName>
        <fullName evidence="6">Similar to Saccharomyces cerevisiae YNL201C PSY2 Subunit of protein phosphatase PP4 complex</fullName>
    </submittedName>
</protein>
<dbReference type="InterPro" id="IPR051137">
    <property type="entry name" value="PP4R3-like"/>
</dbReference>
<name>A0A0J9XA50_GEOCN</name>
<evidence type="ECO:0000256" key="2">
    <source>
        <dbReference type="ARBA" id="ARBA00023242"/>
    </source>
</evidence>
<dbReference type="STRING" id="1173061.A0A0J9XA50"/>
<dbReference type="EMBL" id="CCBN010000006">
    <property type="protein sequence ID" value="CDO54061.1"/>
    <property type="molecule type" value="Genomic_DNA"/>
</dbReference>
<dbReference type="SUPFAM" id="SSF48371">
    <property type="entry name" value="ARM repeat"/>
    <property type="match status" value="1"/>
</dbReference>
<dbReference type="InterPro" id="IPR011993">
    <property type="entry name" value="PH-like_dom_sf"/>
</dbReference>
<reference evidence="6" key="1">
    <citation type="submission" date="2014-03" db="EMBL/GenBank/DDBJ databases">
        <authorList>
            <person name="Casaregola S."/>
        </authorList>
    </citation>
    <scope>NUCLEOTIDE SEQUENCE [LARGE SCALE GENOMIC DNA]</scope>
    <source>
        <strain evidence="6">CLIB 918</strain>
    </source>
</reference>
<dbReference type="Pfam" id="PF22972">
    <property type="entry name" value="EVH1_PP4R3"/>
    <property type="match status" value="1"/>
</dbReference>
<dbReference type="Pfam" id="PF04802">
    <property type="entry name" value="PP4R3"/>
    <property type="match status" value="1"/>
</dbReference>
<dbReference type="InterPro" id="IPR016024">
    <property type="entry name" value="ARM-type_fold"/>
</dbReference>
<feature type="domain" description="Serine/threonine-protein phosphatase 4 regulatory subunit 3-like central" evidence="4">
    <location>
        <begin position="147"/>
        <end position="651"/>
    </location>
</feature>
<accession>A0A0J9XA50</accession>
<dbReference type="InterPro" id="IPR055236">
    <property type="entry name" value="EVH1_PP4R3"/>
</dbReference>